<keyword evidence="4" id="KW-1185">Reference proteome</keyword>
<keyword evidence="3" id="KW-0645">Protease</keyword>
<dbReference type="Pfam" id="PF02517">
    <property type="entry name" value="Rce1-like"/>
    <property type="match status" value="1"/>
</dbReference>
<dbReference type="InterPro" id="IPR042150">
    <property type="entry name" value="MmRce1-like"/>
</dbReference>
<keyword evidence="3" id="KW-0378">Hydrolase</keyword>
<protein>
    <submittedName>
        <fullName evidence="3">CPBP family intramembrane metalloprotease</fullName>
    </submittedName>
</protein>
<feature type="transmembrane region" description="Helical" evidence="1">
    <location>
        <begin position="36"/>
        <end position="56"/>
    </location>
</feature>
<keyword evidence="1" id="KW-0472">Membrane</keyword>
<proteinExistence type="predicted"/>
<feature type="transmembrane region" description="Helical" evidence="1">
    <location>
        <begin position="168"/>
        <end position="189"/>
    </location>
</feature>
<evidence type="ECO:0000313" key="3">
    <source>
        <dbReference type="EMBL" id="MCV6825121.1"/>
    </source>
</evidence>
<feature type="transmembrane region" description="Helical" evidence="1">
    <location>
        <begin position="6"/>
        <end position="24"/>
    </location>
</feature>
<organism evidence="3 4">
    <name type="scientific">Halocynthiibacter halioticoli</name>
    <dbReference type="NCBI Taxonomy" id="2986804"/>
    <lineage>
        <taxon>Bacteria</taxon>
        <taxon>Pseudomonadati</taxon>
        <taxon>Pseudomonadota</taxon>
        <taxon>Alphaproteobacteria</taxon>
        <taxon>Rhodobacterales</taxon>
        <taxon>Paracoccaceae</taxon>
        <taxon>Halocynthiibacter</taxon>
    </lineage>
</organism>
<dbReference type="PANTHER" id="PTHR35797:SF1">
    <property type="entry name" value="PROTEASE"/>
    <property type="match status" value="1"/>
</dbReference>
<dbReference type="Proteomes" id="UP001208041">
    <property type="component" value="Unassembled WGS sequence"/>
</dbReference>
<feature type="transmembrane region" description="Helical" evidence="1">
    <location>
        <begin position="138"/>
        <end position="156"/>
    </location>
</feature>
<feature type="transmembrane region" description="Helical" evidence="1">
    <location>
        <begin position="102"/>
        <end position="118"/>
    </location>
</feature>
<dbReference type="GO" id="GO:0080120">
    <property type="term" value="P:CAAX-box protein maturation"/>
    <property type="evidence" value="ECO:0007669"/>
    <property type="project" value="UniProtKB-ARBA"/>
</dbReference>
<dbReference type="PANTHER" id="PTHR35797">
    <property type="entry name" value="PROTEASE-RELATED"/>
    <property type="match status" value="1"/>
</dbReference>
<feature type="transmembrane region" description="Helical" evidence="1">
    <location>
        <begin position="229"/>
        <end position="246"/>
    </location>
</feature>
<evidence type="ECO:0000313" key="4">
    <source>
        <dbReference type="Proteomes" id="UP001208041"/>
    </source>
</evidence>
<feature type="domain" description="CAAX prenyl protease 2/Lysostaphin resistance protein A-like" evidence="2">
    <location>
        <begin position="107"/>
        <end position="207"/>
    </location>
</feature>
<keyword evidence="3" id="KW-0482">Metalloprotease</keyword>
<name>A0AAE3J2M1_9RHOB</name>
<feature type="transmembrane region" description="Helical" evidence="1">
    <location>
        <begin position="195"/>
        <end position="217"/>
    </location>
</feature>
<keyword evidence="1" id="KW-1133">Transmembrane helix</keyword>
<dbReference type="InterPro" id="IPR003675">
    <property type="entry name" value="Rce1/LyrA-like_dom"/>
</dbReference>
<accession>A0AAE3J2M1</accession>
<gene>
    <name evidence="3" type="ORF">OH136_11200</name>
</gene>
<feature type="transmembrane region" description="Helical" evidence="1">
    <location>
        <begin position="68"/>
        <end position="90"/>
    </location>
</feature>
<reference evidence="3" key="1">
    <citation type="submission" date="2022-10" db="EMBL/GenBank/DDBJ databases">
        <authorList>
            <person name="Yue Y."/>
        </authorList>
    </citation>
    <scope>NUCLEOTIDE SEQUENCE</scope>
    <source>
        <strain evidence="3">Z654</strain>
    </source>
</reference>
<evidence type="ECO:0000259" key="2">
    <source>
        <dbReference type="Pfam" id="PF02517"/>
    </source>
</evidence>
<dbReference type="RefSeq" id="WP_263953949.1">
    <property type="nucleotide sequence ID" value="NZ_JAOYFC010000002.1"/>
</dbReference>
<comment type="caution">
    <text evidence="3">The sequence shown here is derived from an EMBL/GenBank/DDBJ whole genome shotgun (WGS) entry which is preliminary data.</text>
</comment>
<dbReference type="GO" id="GO:0008237">
    <property type="term" value="F:metallopeptidase activity"/>
    <property type="evidence" value="ECO:0007669"/>
    <property type="project" value="UniProtKB-KW"/>
</dbReference>
<dbReference type="GO" id="GO:0004175">
    <property type="term" value="F:endopeptidase activity"/>
    <property type="evidence" value="ECO:0007669"/>
    <property type="project" value="UniProtKB-ARBA"/>
</dbReference>
<keyword evidence="1" id="KW-0812">Transmembrane</keyword>
<evidence type="ECO:0000256" key="1">
    <source>
        <dbReference type="SAM" id="Phobius"/>
    </source>
</evidence>
<dbReference type="EMBL" id="JAOYFC010000002">
    <property type="protein sequence ID" value="MCV6825121.1"/>
    <property type="molecule type" value="Genomic_DNA"/>
</dbReference>
<sequence length="247" mass="26593">MIVFQFLALTFAISLLGFACIFVLPFARSPDNLKGLPFWLVMVWGPSLAAMILSYANGNLIELLGRAVKVSGVPMSAWLLVLSPLVVLFLMRKRAPEKASKIGVGALVGMVVFNLLLGPLGEELGWRGFMQEQLAPQFGWLVASLAVGVVWAVWHLPLWGIDSPHAKISLPAFLVHVMLYSVIIGAAYTLSGGSILPAILLHLTLNLASNIAVNVGYRDPSSWFHASMLPYAVLAIGSVVLVFLTGS</sequence>
<dbReference type="AlphaFoldDB" id="A0AAE3J2M1"/>